<keyword evidence="2" id="KW-1185">Reference proteome</keyword>
<proteinExistence type="predicted"/>
<accession>A0A6G1C5H9</accession>
<organism evidence="1 2">
    <name type="scientific">Oryza meyeriana var. granulata</name>
    <dbReference type="NCBI Taxonomy" id="110450"/>
    <lineage>
        <taxon>Eukaryota</taxon>
        <taxon>Viridiplantae</taxon>
        <taxon>Streptophyta</taxon>
        <taxon>Embryophyta</taxon>
        <taxon>Tracheophyta</taxon>
        <taxon>Spermatophyta</taxon>
        <taxon>Magnoliopsida</taxon>
        <taxon>Liliopsida</taxon>
        <taxon>Poales</taxon>
        <taxon>Poaceae</taxon>
        <taxon>BOP clade</taxon>
        <taxon>Oryzoideae</taxon>
        <taxon>Oryzeae</taxon>
        <taxon>Oryzinae</taxon>
        <taxon>Oryza</taxon>
        <taxon>Oryza meyeriana</taxon>
    </lineage>
</organism>
<protein>
    <submittedName>
        <fullName evidence="1">Uncharacterized protein</fullName>
    </submittedName>
</protein>
<reference evidence="1 2" key="1">
    <citation type="submission" date="2019-11" db="EMBL/GenBank/DDBJ databases">
        <title>Whole genome sequence of Oryza granulata.</title>
        <authorList>
            <person name="Li W."/>
        </authorList>
    </citation>
    <scope>NUCLEOTIDE SEQUENCE [LARGE SCALE GENOMIC DNA]</scope>
    <source>
        <strain evidence="2">cv. Menghai</strain>
        <tissue evidence="1">Leaf</tissue>
    </source>
</reference>
<evidence type="ECO:0000313" key="2">
    <source>
        <dbReference type="Proteomes" id="UP000479710"/>
    </source>
</evidence>
<name>A0A6G1C5H9_9ORYZ</name>
<dbReference type="OrthoDB" id="664663at2759"/>
<gene>
    <name evidence="1" type="ORF">E2562_003687</name>
</gene>
<evidence type="ECO:0000313" key="1">
    <source>
        <dbReference type="EMBL" id="KAF0894803.1"/>
    </source>
</evidence>
<dbReference type="Proteomes" id="UP000479710">
    <property type="component" value="Unassembled WGS sequence"/>
</dbReference>
<sequence length="110" mass="12068">MLIMLGQACSSSCHHTVYNDGDDLFYALRYDGSIYALNLRTVSSPAATREIMRRVTNLGSPSIYLVWNHGPVTSCRSRSSSATIAMATITTHSRPKSCKFSRSTVTSRSS</sequence>
<dbReference type="EMBL" id="SPHZ02000010">
    <property type="protein sequence ID" value="KAF0894803.1"/>
    <property type="molecule type" value="Genomic_DNA"/>
</dbReference>
<comment type="caution">
    <text evidence="1">The sequence shown here is derived from an EMBL/GenBank/DDBJ whole genome shotgun (WGS) entry which is preliminary data.</text>
</comment>
<dbReference type="AlphaFoldDB" id="A0A6G1C5H9"/>